<dbReference type="STRING" id="2010991.A0A3M2SLT4"/>
<dbReference type="SUPFAM" id="SSF48403">
    <property type="entry name" value="Ankyrin repeat"/>
    <property type="match status" value="1"/>
</dbReference>
<comment type="caution">
    <text evidence="2">The sequence shown here is derived from an EMBL/GenBank/DDBJ whole genome shotgun (WGS) entry which is preliminary data.</text>
</comment>
<dbReference type="OrthoDB" id="426293at2759"/>
<name>A0A3M2SLT4_9HYPO</name>
<keyword evidence="1" id="KW-0040">ANK repeat</keyword>
<protein>
    <submittedName>
        <fullName evidence="2">Uncharacterized protein</fullName>
    </submittedName>
</protein>
<proteinExistence type="predicted"/>
<keyword evidence="3" id="KW-1185">Reference proteome</keyword>
<dbReference type="Proteomes" id="UP000277212">
    <property type="component" value="Unassembled WGS sequence"/>
</dbReference>
<evidence type="ECO:0000313" key="3">
    <source>
        <dbReference type="Proteomes" id="UP000277212"/>
    </source>
</evidence>
<dbReference type="Gene3D" id="1.25.40.20">
    <property type="entry name" value="Ankyrin repeat-containing domain"/>
    <property type="match status" value="1"/>
</dbReference>
<dbReference type="SMART" id="SM00248">
    <property type="entry name" value="ANK"/>
    <property type="match status" value="2"/>
</dbReference>
<gene>
    <name evidence="2" type="ORF">CDV36_001821</name>
</gene>
<dbReference type="InterPro" id="IPR002110">
    <property type="entry name" value="Ankyrin_rpt"/>
</dbReference>
<feature type="repeat" description="ANK" evidence="1">
    <location>
        <begin position="249"/>
        <end position="282"/>
    </location>
</feature>
<reference evidence="2 3" key="1">
    <citation type="submission" date="2017-06" db="EMBL/GenBank/DDBJ databases">
        <title>Comparative genomic analysis of Ambrosia Fusariam Clade fungi.</title>
        <authorList>
            <person name="Stajich J.E."/>
            <person name="Carrillo J."/>
            <person name="Kijimoto T."/>
            <person name="Eskalen A."/>
            <person name="O'Donnell K."/>
            <person name="Kasson M."/>
        </authorList>
    </citation>
    <scope>NUCLEOTIDE SEQUENCE [LARGE SCALE GENOMIC DNA]</scope>
    <source>
        <strain evidence="2">UCR3666</strain>
    </source>
</reference>
<dbReference type="PANTHER" id="PTHR46224">
    <property type="entry name" value="ANKYRIN REPEAT FAMILY PROTEIN"/>
    <property type="match status" value="1"/>
</dbReference>
<dbReference type="InterPro" id="IPR051616">
    <property type="entry name" value="Cul2-RING_E3_ligase_SR"/>
</dbReference>
<dbReference type="PANTHER" id="PTHR46224:SF6">
    <property type="entry name" value="ANKYRIN REPEAT FAMILY PROTEIN"/>
    <property type="match status" value="1"/>
</dbReference>
<evidence type="ECO:0000313" key="2">
    <source>
        <dbReference type="EMBL" id="RMJ18531.1"/>
    </source>
</evidence>
<dbReference type="PROSITE" id="PS50088">
    <property type="entry name" value="ANK_REPEAT"/>
    <property type="match status" value="1"/>
</dbReference>
<dbReference type="AlphaFoldDB" id="A0A3M2SLT4"/>
<evidence type="ECO:0000256" key="1">
    <source>
        <dbReference type="PROSITE-ProRule" id="PRU00023"/>
    </source>
</evidence>
<accession>A0A3M2SLT4</accession>
<sequence>MSSRHQRPPNPRDILDEAIEHDSIPQLVEALQIAQSTPPRNSSYEKFLTSALSACVENGKLDMVKYLLEQESAPLTSLSPTKVWSKFSIPLVELLIAHGWDINQQAPRGPTDRCRRLVDLACHDQDIITWLVDHGARVDGGEYEYEIFPQPAPLLETCALQGSVSTFKYLQERGARLGRRTLHLAAGAAAALGVDPNVKDSSILDTAGSTESKEAERKKAKLEMLRFLVEDVKLDVNAMDTDIPHHTRHLGTPICYAASKANGEAVVRWLLENGADPTIKNTEGADAEYVAKDHGCEKPLAVLKEWKAAQGQSG</sequence>
<organism evidence="2 3">
    <name type="scientific">Fusarium kuroshium</name>
    <dbReference type="NCBI Taxonomy" id="2010991"/>
    <lineage>
        <taxon>Eukaryota</taxon>
        <taxon>Fungi</taxon>
        <taxon>Dikarya</taxon>
        <taxon>Ascomycota</taxon>
        <taxon>Pezizomycotina</taxon>
        <taxon>Sordariomycetes</taxon>
        <taxon>Hypocreomycetidae</taxon>
        <taxon>Hypocreales</taxon>
        <taxon>Nectriaceae</taxon>
        <taxon>Fusarium</taxon>
        <taxon>Fusarium solani species complex</taxon>
    </lineage>
</organism>
<dbReference type="InterPro" id="IPR036770">
    <property type="entry name" value="Ankyrin_rpt-contain_sf"/>
</dbReference>
<dbReference type="EMBL" id="NKUJ01000018">
    <property type="protein sequence ID" value="RMJ18531.1"/>
    <property type="molecule type" value="Genomic_DNA"/>
</dbReference>
<dbReference type="Pfam" id="PF00023">
    <property type="entry name" value="Ank"/>
    <property type="match status" value="1"/>
</dbReference>